<sequence length="371" mass="42822">MSKAIKDTQYINWVRELKQQFYQAQLKAVIKVNQELLQFYWHLGSEILAKQQQTQWGDGFLTQLSKDLMAEFPAVKGFSKRNLELIRQWRSYWAETTEGDNAIAQQLVSQLCQLPWGHNLAIISKSQSCPEALYYVQNTLVHGWSRAVLVHQIESGLWQREGKATTNFAQTLPATQSDLAQQSIKDPYVFDFLTLSKDYNERELEQSLVKHITQFLLELGSGFAYMGQQVPITVGERDFYLDLLFYHTRLHCHLVIELKITDFEPEHAGKLNFYIKAVDEQLRRPGDEPTIGLLLCKNKDRMVVEYALSDINKPIGVSEYQLTKSLPNDLKPSLPSVEEIEAEFWQETDDNSSILREIPRPLGRGGIARRR</sequence>
<name>A0ABX7X0D6_9GAMM</name>
<evidence type="ECO:0000313" key="4">
    <source>
        <dbReference type="Proteomes" id="UP000672039"/>
    </source>
</evidence>
<dbReference type="RefSeq" id="WP_210224294.1">
    <property type="nucleotide sequence ID" value="NZ_CP072801.1"/>
</dbReference>
<dbReference type="InterPro" id="IPR041527">
    <property type="entry name" value="YhcG_N"/>
</dbReference>
<protein>
    <submittedName>
        <fullName evidence="3">DUF1016 family protein</fullName>
    </submittedName>
</protein>
<gene>
    <name evidence="3" type="ORF">J9253_09205</name>
</gene>
<proteinExistence type="predicted"/>
<dbReference type="InterPro" id="IPR011856">
    <property type="entry name" value="tRNA_endonuc-like_dom_sf"/>
</dbReference>
<evidence type="ECO:0000259" key="1">
    <source>
        <dbReference type="Pfam" id="PF06250"/>
    </source>
</evidence>
<dbReference type="Pfam" id="PF06250">
    <property type="entry name" value="YhcG_C"/>
    <property type="match status" value="1"/>
</dbReference>
<evidence type="ECO:0000313" key="3">
    <source>
        <dbReference type="EMBL" id="QTR48068.1"/>
    </source>
</evidence>
<dbReference type="PANTHER" id="PTHR30547:SF0">
    <property type="entry name" value="BLR8175 PROTEIN"/>
    <property type="match status" value="1"/>
</dbReference>
<dbReference type="EMBL" id="CP072801">
    <property type="protein sequence ID" value="QTR48068.1"/>
    <property type="molecule type" value="Genomic_DNA"/>
</dbReference>
<keyword evidence="4" id="KW-1185">Reference proteome</keyword>
<dbReference type="Proteomes" id="UP000672039">
    <property type="component" value="Chromosome"/>
</dbReference>
<organism evidence="3 4">
    <name type="scientific">Thiothrix litoralis</name>
    <dbReference type="NCBI Taxonomy" id="2891210"/>
    <lineage>
        <taxon>Bacteria</taxon>
        <taxon>Pseudomonadati</taxon>
        <taxon>Pseudomonadota</taxon>
        <taxon>Gammaproteobacteria</taxon>
        <taxon>Thiotrichales</taxon>
        <taxon>Thiotrichaceae</taxon>
        <taxon>Thiothrix</taxon>
    </lineage>
</organism>
<feature type="domain" description="YhcG N-terminal" evidence="2">
    <location>
        <begin position="16"/>
        <end position="160"/>
    </location>
</feature>
<accession>A0ABX7X0D6</accession>
<feature type="domain" description="YhcG PDDEXK nuclease" evidence="1">
    <location>
        <begin position="181"/>
        <end position="335"/>
    </location>
</feature>
<dbReference type="PANTHER" id="PTHR30547">
    <property type="entry name" value="UNCHARACTERIZED PROTEIN YHCG-RELATED"/>
    <property type="match status" value="1"/>
</dbReference>
<dbReference type="Gene3D" id="3.40.1350.10">
    <property type="match status" value="1"/>
</dbReference>
<reference evidence="3 4" key="1">
    <citation type="submission" date="2021-04" db="EMBL/GenBank/DDBJ databases">
        <title>Genomics, taxonomy and metabolism of representatives of sulfur bacteria of the genus Thiothrix: Thiothrix fructosivorans QT, Thiothrix unzii A1T and three new species, Thiothrix subterranea sp. nov., Thiothrix litoralis sp. nov. and 'Candidatus Thiothrix anitrata' sp. nov.</title>
        <authorList>
            <person name="Ravin N.V."/>
            <person name="Smolyakov D."/>
            <person name="Rudenko T.S."/>
            <person name="Mardanov A.V."/>
            <person name="Beletsky A.V."/>
            <person name="Markov N.D."/>
            <person name="Fomenkov A.I."/>
            <person name="Roberts R.J."/>
            <person name="Karnachuk O.V."/>
            <person name="Novikov A."/>
            <person name="Grabovich M.Y."/>
        </authorList>
    </citation>
    <scope>NUCLEOTIDE SEQUENCE [LARGE SCALE GENOMIC DNA]</scope>
    <source>
        <strain evidence="3 4">AS</strain>
    </source>
</reference>
<evidence type="ECO:0000259" key="2">
    <source>
        <dbReference type="Pfam" id="PF17761"/>
    </source>
</evidence>
<dbReference type="Pfam" id="PF17761">
    <property type="entry name" value="DUF1016_N"/>
    <property type="match status" value="1"/>
</dbReference>
<dbReference type="InterPro" id="IPR053148">
    <property type="entry name" value="PD-DEXK-like_domain"/>
</dbReference>
<dbReference type="InterPro" id="IPR009362">
    <property type="entry name" value="YhcG_C"/>
</dbReference>